<gene>
    <name evidence="3" type="ORF">LSINAPIS_LOCUS12799</name>
</gene>
<evidence type="ECO:0000256" key="1">
    <source>
        <dbReference type="SAM" id="MobiDB-lite"/>
    </source>
</evidence>
<feature type="region of interest" description="Disordered" evidence="1">
    <location>
        <begin position="65"/>
        <end position="98"/>
    </location>
</feature>
<organism evidence="3 4">
    <name type="scientific">Leptidea sinapis</name>
    <dbReference type="NCBI Taxonomy" id="189913"/>
    <lineage>
        <taxon>Eukaryota</taxon>
        <taxon>Metazoa</taxon>
        <taxon>Ecdysozoa</taxon>
        <taxon>Arthropoda</taxon>
        <taxon>Hexapoda</taxon>
        <taxon>Insecta</taxon>
        <taxon>Pterygota</taxon>
        <taxon>Neoptera</taxon>
        <taxon>Endopterygota</taxon>
        <taxon>Lepidoptera</taxon>
        <taxon>Glossata</taxon>
        <taxon>Ditrysia</taxon>
        <taxon>Papilionoidea</taxon>
        <taxon>Pieridae</taxon>
        <taxon>Dismorphiinae</taxon>
        <taxon>Leptidea</taxon>
    </lineage>
</organism>
<protein>
    <recommendedName>
        <fullName evidence="2">PiggyBac transposable element-derived protein domain-containing protein</fullName>
    </recommendedName>
</protein>
<evidence type="ECO:0000313" key="4">
    <source>
        <dbReference type="Proteomes" id="UP000324832"/>
    </source>
</evidence>
<dbReference type="AlphaFoldDB" id="A0A5E4QYB0"/>
<keyword evidence="4" id="KW-1185">Reference proteome</keyword>
<evidence type="ECO:0000313" key="3">
    <source>
        <dbReference type="EMBL" id="VVD02626.1"/>
    </source>
</evidence>
<dbReference type="Pfam" id="PF13843">
    <property type="entry name" value="DDE_Tnp_1_7"/>
    <property type="match status" value="1"/>
</dbReference>
<dbReference type="EMBL" id="FZQP02006210">
    <property type="protein sequence ID" value="VVD02626.1"/>
    <property type="molecule type" value="Genomic_DNA"/>
</dbReference>
<evidence type="ECO:0000259" key="2">
    <source>
        <dbReference type="Pfam" id="PF13843"/>
    </source>
</evidence>
<proteinExistence type="predicted"/>
<dbReference type="Proteomes" id="UP000324832">
    <property type="component" value="Unassembled WGS sequence"/>
</dbReference>
<reference evidence="3 4" key="1">
    <citation type="submission" date="2017-07" db="EMBL/GenBank/DDBJ databases">
        <authorList>
            <person name="Talla V."/>
            <person name="Backstrom N."/>
        </authorList>
    </citation>
    <scope>NUCLEOTIDE SEQUENCE [LARGE SCALE GENOMIC DNA]</scope>
</reference>
<accession>A0A5E4QYB0</accession>
<sequence>MGFCLRGGRILALIPTALSDDAPSIASSLERLLDSDDETLTDDNVRLTPVFQEVYPNPSLEPDCIASASQASPAPSVSIPSTPTTSSTLPNRITRKTRSKRPTVPFAKILFFDAKQLWKIYHQSILRHLLFPWTIFTNVITDIVEQTNAYSVEKTRRSIELVEAELRDFLAIHIIMGVVSMPSHIQTIGVCNIDSKSRPSSVSIPYKRTKAGKRRQYVKDKPNKWCFKNYVRAGV</sequence>
<feature type="compositionally biased region" description="Low complexity" evidence="1">
    <location>
        <begin position="66"/>
        <end position="88"/>
    </location>
</feature>
<dbReference type="InterPro" id="IPR029526">
    <property type="entry name" value="PGBD"/>
</dbReference>
<feature type="domain" description="PiggyBac transposable element-derived protein" evidence="2">
    <location>
        <begin position="138"/>
        <end position="183"/>
    </location>
</feature>
<name>A0A5E4QYB0_9NEOP</name>